<feature type="region of interest" description="Disordered" evidence="1">
    <location>
        <begin position="179"/>
        <end position="214"/>
    </location>
</feature>
<evidence type="ECO:0000313" key="2">
    <source>
        <dbReference type="EMBL" id="KDO19606.1"/>
    </source>
</evidence>
<dbReference type="VEuPathDB" id="FungiDB:SPRG_15270"/>
<dbReference type="GeneID" id="24137014"/>
<dbReference type="AlphaFoldDB" id="A0A067BZ70"/>
<sequence>MFTVVCDHQRVKVPAEAVESISPVIAILLWGFDVFLTPPEEAEKLMKRAWRTHARIEKRIKDPAEGSRDLAVILAKIMPDGEEVPATIDLVSPATGKKTRVSAQHAVDHLFFSVEGRKASEDGSVGDQYWEDPQFGDMVDDELEESPESVHPGSSDSEVALSDDDASVLFRRSAKSGLSEVKPVNTPKEPLKRPRGVYWENGGERSHETTGPWGVEVGPAVDAGTDSALAHARRLAGLGEAGSAKRPRTEFNPNAIEVGLHCLITSE</sequence>
<reference evidence="2 3" key="1">
    <citation type="journal article" date="2013" name="PLoS Genet.">
        <title>Distinctive expansion of potential virulence genes in the genome of the oomycete fish pathogen Saprolegnia parasitica.</title>
        <authorList>
            <person name="Jiang R.H."/>
            <person name="de Bruijn I."/>
            <person name="Haas B.J."/>
            <person name="Belmonte R."/>
            <person name="Lobach L."/>
            <person name="Christie J."/>
            <person name="van den Ackerveken G."/>
            <person name="Bottin A."/>
            <person name="Bulone V."/>
            <person name="Diaz-Moreno S.M."/>
            <person name="Dumas B."/>
            <person name="Fan L."/>
            <person name="Gaulin E."/>
            <person name="Govers F."/>
            <person name="Grenville-Briggs L.J."/>
            <person name="Horner N.R."/>
            <person name="Levin J.Z."/>
            <person name="Mammella M."/>
            <person name="Meijer H.J."/>
            <person name="Morris P."/>
            <person name="Nusbaum C."/>
            <person name="Oome S."/>
            <person name="Phillips A.J."/>
            <person name="van Rooyen D."/>
            <person name="Rzeszutek E."/>
            <person name="Saraiva M."/>
            <person name="Secombes C.J."/>
            <person name="Seidl M.F."/>
            <person name="Snel B."/>
            <person name="Stassen J.H."/>
            <person name="Sykes S."/>
            <person name="Tripathy S."/>
            <person name="van den Berg H."/>
            <person name="Vega-Arreguin J.C."/>
            <person name="Wawra S."/>
            <person name="Young S.K."/>
            <person name="Zeng Q."/>
            <person name="Dieguez-Uribeondo J."/>
            <person name="Russ C."/>
            <person name="Tyler B.M."/>
            <person name="van West P."/>
        </authorList>
    </citation>
    <scope>NUCLEOTIDE SEQUENCE [LARGE SCALE GENOMIC DNA]</scope>
    <source>
        <strain evidence="2 3">CBS 223.65</strain>
    </source>
</reference>
<protein>
    <submittedName>
        <fullName evidence="2">Uncharacterized protein</fullName>
    </submittedName>
</protein>
<dbReference type="RefSeq" id="XP_012209701.1">
    <property type="nucleotide sequence ID" value="XM_012354311.1"/>
</dbReference>
<accession>A0A067BZ70</accession>
<dbReference type="EMBL" id="KK583342">
    <property type="protein sequence ID" value="KDO19606.1"/>
    <property type="molecule type" value="Genomic_DNA"/>
</dbReference>
<evidence type="ECO:0000256" key="1">
    <source>
        <dbReference type="SAM" id="MobiDB-lite"/>
    </source>
</evidence>
<feature type="region of interest" description="Disordered" evidence="1">
    <location>
        <begin position="142"/>
        <end position="162"/>
    </location>
</feature>
<dbReference type="KEGG" id="spar:SPRG_15270"/>
<keyword evidence="3" id="KW-1185">Reference proteome</keyword>
<name>A0A067BZ70_SAPPC</name>
<proteinExistence type="predicted"/>
<organism evidence="2 3">
    <name type="scientific">Saprolegnia parasitica (strain CBS 223.65)</name>
    <dbReference type="NCBI Taxonomy" id="695850"/>
    <lineage>
        <taxon>Eukaryota</taxon>
        <taxon>Sar</taxon>
        <taxon>Stramenopiles</taxon>
        <taxon>Oomycota</taxon>
        <taxon>Saprolegniomycetes</taxon>
        <taxon>Saprolegniales</taxon>
        <taxon>Saprolegniaceae</taxon>
        <taxon>Saprolegnia</taxon>
    </lineage>
</organism>
<dbReference type="Proteomes" id="UP000030745">
    <property type="component" value="Unassembled WGS sequence"/>
</dbReference>
<evidence type="ECO:0000313" key="3">
    <source>
        <dbReference type="Proteomes" id="UP000030745"/>
    </source>
</evidence>
<gene>
    <name evidence="2" type="ORF">SPRG_15270</name>
</gene>